<dbReference type="Proteomes" id="UP001202134">
    <property type="component" value="Unassembled WGS sequence"/>
</dbReference>
<evidence type="ECO:0000256" key="1">
    <source>
        <dbReference type="SAM" id="SignalP"/>
    </source>
</evidence>
<comment type="caution">
    <text evidence="2">The sequence shown here is derived from an EMBL/GenBank/DDBJ whole genome shotgun (WGS) entry which is preliminary data.</text>
</comment>
<keyword evidence="1" id="KW-0732">Signal</keyword>
<dbReference type="RefSeq" id="WP_248955014.1">
    <property type="nucleotide sequence ID" value="NZ_JAKIKU010000002.1"/>
</dbReference>
<dbReference type="EMBL" id="JAKIKU010000002">
    <property type="protein sequence ID" value="MCL1044758.1"/>
    <property type="molecule type" value="Genomic_DNA"/>
</dbReference>
<organism evidence="2 3">
    <name type="scientific">Shewanella electrodiphila</name>
    <dbReference type="NCBI Taxonomy" id="934143"/>
    <lineage>
        <taxon>Bacteria</taxon>
        <taxon>Pseudomonadati</taxon>
        <taxon>Pseudomonadota</taxon>
        <taxon>Gammaproteobacteria</taxon>
        <taxon>Alteromonadales</taxon>
        <taxon>Shewanellaceae</taxon>
        <taxon>Shewanella</taxon>
    </lineage>
</organism>
<protein>
    <submittedName>
        <fullName evidence="2">DUF5694 domain-containing protein</fullName>
    </submittedName>
</protein>
<dbReference type="InterPro" id="IPR043749">
    <property type="entry name" value="DUF5694"/>
</dbReference>
<reference evidence="2 3" key="1">
    <citation type="submission" date="2022-01" db="EMBL/GenBank/DDBJ databases">
        <title>Whole genome-based taxonomy of the Shewanellaceae.</title>
        <authorList>
            <person name="Martin-Rodriguez A.J."/>
        </authorList>
    </citation>
    <scope>NUCLEOTIDE SEQUENCE [LARGE SCALE GENOMIC DNA]</scope>
    <source>
        <strain evidence="2 3">DSM 24955</strain>
    </source>
</reference>
<gene>
    <name evidence="2" type="ORF">L2737_05370</name>
</gene>
<proteinExistence type="predicted"/>
<sequence length="351" mass="39524">MIRVIFAALVLLPSLVNAKQDIQSLNARVKQKTEVMVLGTMHLKSIKEEIDLSEIRGYLGKFKPTAIAVESLRGEDIFTMLNGSVEYHETLTNFVGDELLGIAKKEQSSLGLSASEAIYKMNQFEIVDNLSDEKRIELIRLSIAGYYPDTATLQWLKLTENDTSQLSTDLKTYLRARATKNNETLNIAINLALSEGINTIYPIDDHLDKDMYQDMVKKLMPSYSKSQAGNELQKSTLITKSQSLQKHAIQTGDWLPLYLWLNSPEQSSQVIGQEWSIFVDKDLEVEPALARVALWEVRNLNMVSNIMRVVASEIGGRIVIIVGASHRVFFEEYLSKMIGVEVIPFSDFASE</sequence>
<name>A0ABT0KLP6_9GAMM</name>
<feature type="chain" id="PRO_5045052262" evidence="1">
    <location>
        <begin position="19"/>
        <end position="351"/>
    </location>
</feature>
<dbReference type="Pfam" id="PF18950">
    <property type="entry name" value="DUF5694"/>
    <property type="match status" value="1"/>
</dbReference>
<evidence type="ECO:0000313" key="2">
    <source>
        <dbReference type="EMBL" id="MCL1044758.1"/>
    </source>
</evidence>
<accession>A0ABT0KLP6</accession>
<keyword evidence="3" id="KW-1185">Reference proteome</keyword>
<feature type="signal peptide" evidence="1">
    <location>
        <begin position="1"/>
        <end position="18"/>
    </location>
</feature>
<evidence type="ECO:0000313" key="3">
    <source>
        <dbReference type="Proteomes" id="UP001202134"/>
    </source>
</evidence>